<evidence type="ECO:0000313" key="1">
    <source>
        <dbReference type="EMBL" id="JAD32200.1"/>
    </source>
</evidence>
<dbReference type="EMBL" id="GBRH01265695">
    <property type="protein sequence ID" value="JAD32200.1"/>
    <property type="molecule type" value="Transcribed_RNA"/>
</dbReference>
<sequence length="39" mass="4229">MVTSLSLLKCVCCSWVHFNRSGIYSFGGYTLKASVIDAA</sequence>
<organism evidence="1">
    <name type="scientific">Arundo donax</name>
    <name type="common">Giant reed</name>
    <name type="synonym">Donax arundinaceus</name>
    <dbReference type="NCBI Taxonomy" id="35708"/>
    <lineage>
        <taxon>Eukaryota</taxon>
        <taxon>Viridiplantae</taxon>
        <taxon>Streptophyta</taxon>
        <taxon>Embryophyta</taxon>
        <taxon>Tracheophyta</taxon>
        <taxon>Spermatophyta</taxon>
        <taxon>Magnoliopsida</taxon>
        <taxon>Liliopsida</taxon>
        <taxon>Poales</taxon>
        <taxon>Poaceae</taxon>
        <taxon>PACMAD clade</taxon>
        <taxon>Arundinoideae</taxon>
        <taxon>Arundineae</taxon>
        <taxon>Arundo</taxon>
    </lineage>
</organism>
<dbReference type="AlphaFoldDB" id="A0A0A8Z625"/>
<protein>
    <submittedName>
        <fullName evidence="1">Uncharacterized protein</fullName>
    </submittedName>
</protein>
<reference evidence="1" key="1">
    <citation type="submission" date="2014-09" db="EMBL/GenBank/DDBJ databases">
        <authorList>
            <person name="Magalhaes I.L.F."/>
            <person name="Oliveira U."/>
            <person name="Santos F.R."/>
            <person name="Vidigal T.H.D.A."/>
            <person name="Brescovit A.D."/>
            <person name="Santos A.J."/>
        </authorList>
    </citation>
    <scope>NUCLEOTIDE SEQUENCE</scope>
    <source>
        <tissue evidence="1">Shoot tissue taken approximately 20 cm above the soil surface</tissue>
    </source>
</reference>
<reference evidence="1" key="2">
    <citation type="journal article" date="2015" name="Data Brief">
        <title>Shoot transcriptome of the giant reed, Arundo donax.</title>
        <authorList>
            <person name="Barrero R.A."/>
            <person name="Guerrero F.D."/>
            <person name="Moolhuijzen P."/>
            <person name="Goolsby J.A."/>
            <person name="Tidwell J."/>
            <person name="Bellgard S.E."/>
            <person name="Bellgard M.I."/>
        </authorList>
    </citation>
    <scope>NUCLEOTIDE SEQUENCE</scope>
    <source>
        <tissue evidence="1">Shoot tissue taken approximately 20 cm above the soil surface</tissue>
    </source>
</reference>
<proteinExistence type="predicted"/>
<name>A0A0A8Z625_ARUDO</name>
<accession>A0A0A8Z625</accession>